<organism evidence="3 4">
    <name type="scientific">Meripilus lineatus</name>
    <dbReference type="NCBI Taxonomy" id="2056292"/>
    <lineage>
        <taxon>Eukaryota</taxon>
        <taxon>Fungi</taxon>
        <taxon>Dikarya</taxon>
        <taxon>Basidiomycota</taxon>
        <taxon>Agaricomycotina</taxon>
        <taxon>Agaricomycetes</taxon>
        <taxon>Polyporales</taxon>
        <taxon>Meripilaceae</taxon>
        <taxon>Meripilus</taxon>
    </lineage>
</organism>
<comment type="caution">
    <text evidence="3">The sequence shown here is derived from an EMBL/GenBank/DDBJ whole genome shotgun (WGS) entry which is preliminary data.</text>
</comment>
<dbReference type="InterPro" id="IPR027951">
    <property type="entry name" value="Nepro_N"/>
</dbReference>
<dbReference type="GO" id="GO:0042134">
    <property type="term" value="F:rRNA primary transcript binding"/>
    <property type="evidence" value="ECO:0007669"/>
    <property type="project" value="InterPro"/>
</dbReference>
<feature type="compositionally biased region" description="Basic residues" evidence="1">
    <location>
        <begin position="293"/>
        <end position="307"/>
    </location>
</feature>
<dbReference type="GO" id="GO:0000294">
    <property type="term" value="P:nuclear-transcribed mRNA catabolic process, RNase MRP-dependent"/>
    <property type="evidence" value="ECO:0007669"/>
    <property type="project" value="TreeGrafter"/>
</dbReference>
<gene>
    <name evidence="3" type="ORF">NLI96_g4795</name>
</gene>
<dbReference type="Proteomes" id="UP001212997">
    <property type="component" value="Unassembled WGS sequence"/>
</dbReference>
<evidence type="ECO:0000259" key="2">
    <source>
        <dbReference type="Pfam" id="PF14780"/>
    </source>
</evidence>
<evidence type="ECO:0000313" key="4">
    <source>
        <dbReference type="Proteomes" id="UP001212997"/>
    </source>
</evidence>
<dbReference type="EMBL" id="JANAWD010000145">
    <property type="protein sequence ID" value="KAJ3485678.1"/>
    <property type="molecule type" value="Genomic_DNA"/>
</dbReference>
<protein>
    <recommendedName>
        <fullName evidence="2">Nucleolus and neural progenitor protein-like N-terminal domain-containing protein</fullName>
    </recommendedName>
</protein>
<feature type="domain" description="Nucleolus and neural progenitor protein-like N-terminal" evidence="2">
    <location>
        <begin position="19"/>
        <end position="176"/>
    </location>
</feature>
<keyword evidence="4" id="KW-1185">Reference proteome</keyword>
<dbReference type="PANTHER" id="PTHR37792">
    <property type="entry name" value="RIBONUCLEASE MRP PROTEIN SUBUNIT RMP1"/>
    <property type="match status" value="1"/>
</dbReference>
<dbReference type="PANTHER" id="PTHR37792:SF1">
    <property type="entry name" value="RIBONUCLEASE MRP PROTEIN SUBUNIT RMP1"/>
    <property type="match status" value="1"/>
</dbReference>
<dbReference type="GO" id="GO:0000172">
    <property type="term" value="C:ribonuclease MRP complex"/>
    <property type="evidence" value="ECO:0007669"/>
    <property type="project" value="InterPro"/>
</dbReference>
<reference evidence="3" key="1">
    <citation type="submission" date="2022-07" db="EMBL/GenBank/DDBJ databases">
        <title>Genome Sequence of Physisporinus lineatus.</title>
        <authorList>
            <person name="Buettner E."/>
        </authorList>
    </citation>
    <scope>NUCLEOTIDE SEQUENCE</scope>
    <source>
        <strain evidence="3">VT162</strain>
    </source>
</reference>
<proteinExistence type="predicted"/>
<dbReference type="Pfam" id="PF14780">
    <property type="entry name" value="NEPRO_N"/>
    <property type="match status" value="1"/>
</dbReference>
<dbReference type="InterPro" id="IPR047205">
    <property type="entry name" value="RMP1"/>
</dbReference>
<evidence type="ECO:0000313" key="3">
    <source>
        <dbReference type="EMBL" id="KAJ3485678.1"/>
    </source>
</evidence>
<dbReference type="AlphaFoldDB" id="A0AAD5V494"/>
<evidence type="ECO:0000256" key="1">
    <source>
        <dbReference type="SAM" id="MobiDB-lite"/>
    </source>
</evidence>
<name>A0AAD5V494_9APHY</name>
<dbReference type="GO" id="GO:0000466">
    <property type="term" value="P:maturation of 5.8S rRNA from tricistronic rRNA transcript (SSU-rRNA, 5.8S rRNA, LSU-rRNA)"/>
    <property type="evidence" value="ECO:0007669"/>
    <property type="project" value="TreeGrafter"/>
</dbReference>
<accession>A0AAD5V494</accession>
<sequence length="317" mass="36211">MQSIPCFTRSNLDGDACVVIDTVLKDLKLANRRIQAVSRSFQLEIQILSRLFYRGKNQHRTAIFWRRVDEVRRYGRRLQGMDIHSEVDSVRQTFWNNDAKAMKGAWTHVPDLSTSRKAAERLNTRCLFMDKMREVLMKTYSQLNLQMQTGAFLQLILTLSAIVSRMDTLLSELRQTISRCMIGTLTPTFSNQPSEKQIYENDPMSFSSSLIQETKEFEGTTLPSLGDTGQVIPRRSIPESRAQEENFDTINTALNFDTEKTASASVPLNVVRKVVTRDLLATTSASGPPTHGKVQKREKKGERRRKKRDEIDDIFGS</sequence>
<feature type="region of interest" description="Disordered" evidence="1">
    <location>
        <begin position="280"/>
        <end position="317"/>
    </location>
</feature>